<comment type="caution">
    <text evidence="1">The sequence shown here is derived from an EMBL/GenBank/DDBJ whole genome shotgun (WGS) entry which is preliminary data.</text>
</comment>
<dbReference type="EMBL" id="BGPR01000004">
    <property type="protein sequence ID" value="GBL73667.1"/>
    <property type="molecule type" value="Genomic_DNA"/>
</dbReference>
<sequence length="96" mass="10556">MAKLILFGDLVAMSSRPSALWFNIELYQRSVAHAGVVHVNSAETKYPLIGVVRKHGEEVQASVSSSSSDYASELRRLSQNSIHVASKWDVNLISTI</sequence>
<reference evidence="1 2" key="1">
    <citation type="journal article" date="2019" name="Sci. Rep.">
        <title>Orb-weaving spider Araneus ventricosus genome elucidates the spidroin gene catalogue.</title>
        <authorList>
            <person name="Kono N."/>
            <person name="Nakamura H."/>
            <person name="Ohtoshi R."/>
            <person name="Moran D.A.P."/>
            <person name="Shinohara A."/>
            <person name="Yoshida Y."/>
            <person name="Fujiwara M."/>
            <person name="Mori M."/>
            <person name="Tomita M."/>
            <person name="Arakawa K."/>
        </authorList>
    </citation>
    <scope>NUCLEOTIDE SEQUENCE [LARGE SCALE GENOMIC DNA]</scope>
</reference>
<keyword evidence="2" id="KW-1185">Reference proteome</keyword>
<protein>
    <submittedName>
        <fullName evidence="1">Uncharacterized protein</fullName>
    </submittedName>
</protein>
<name>A0A4Y2A297_ARAVE</name>
<organism evidence="1 2">
    <name type="scientific">Araneus ventricosus</name>
    <name type="common">Orbweaver spider</name>
    <name type="synonym">Epeira ventricosa</name>
    <dbReference type="NCBI Taxonomy" id="182803"/>
    <lineage>
        <taxon>Eukaryota</taxon>
        <taxon>Metazoa</taxon>
        <taxon>Ecdysozoa</taxon>
        <taxon>Arthropoda</taxon>
        <taxon>Chelicerata</taxon>
        <taxon>Arachnida</taxon>
        <taxon>Araneae</taxon>
        <taxon>Araneomorphae</taxon>
        <taxon>Entelegynae</taxon>
        <taxon>Araneoidea</taxon>
        <taxon>Araneidae</taxon>
        <taxon>Araneus</taxon>
    </lineage>
</organism>
<proteinExistence type="predicted"/>
<evidence type="ECO:0000313" key="2">
    <source>
        <dbReference type="Proteomes" id="UP000499080"/>
    </source>
</evidence>
<accession>A0A4Y2A297</accession>
<gene>
    <name evidence="1" type="ORF">AVEN_230666_1</name>
</gene>
<evidence type="ECO:0000313" key="1">
    <source>
        <dbReference type="EMBL" id="GBL73667.1"/>
    </source>
</evidence>
<dbReference type="AlphaFoldDB" id="A0A4Y2A297"/>
<dbReference type="Proteomes" id="UP000499080">
    <property type="component" value="Unassembled WGS sequence"/>
</dbReference>